<comment type="caution">
    <text evidence="1">The sequence shown here is derived from an EMBL/GenBank/DDBJ whole genome shotgun (WGS) entry which is preliminary data.</text>
</comment>
<sequence length="100" mass="11609">MATVRIEVQPVVLEWVANHAQNLNDKWLQKLNLWLSGEKQPTLKQLKDVSNAAKMPFGYFFLHEAPQEDLPLLKCRTVDNIEIEHPSRDLIEIMEDMVAK</sequence>
<gene>
    <name evidence="1" type="ORF">ACFQ5T_10160</name>
</gene>
<dbReference type="RefSeq" id="WP_125701764.1">
    <property type="nucleotide sequence ID" value="NZ_JBHTOM010000016.1"/>
</dbReference>
<name>A0ABW4H5Q7_9LACO</name>
<proteinExistence type="predicted"/>
<evidence type="ECO:0000313" key="2">
    <source>
        <dbReference type="Proteomes" id="UP001597195"/>
    </source>
</evidence>
<organism evidence="1 2">
    <name type="scientific">Levilactobacillus fuyuanensis</name>
    <dbReference type="NCBI Taxonomy" id="2486022"/>
    <lineage>
        <taxon>Bacteria</taxon>
        <taxon>Bacillati</taxon>
        <taxon>Bacillota</taxon>
        <taxon>Bacilli</taxon>
        <taxon>Lactobacillales</taxon>
        <taxon>Lactobacillaceae</taxon>
        <taxon>Levilactobacillus</taxon>
    </lineage>
</organism>
<reference evidence="2" key="1">
    <citation type="journal article" date="2019" name="Int. J. Syst. Evol. Microbiol.">
        <title>The Global Catalogue of Microorganisms (GCM) 10K type strain sequencing project: providing services to taxonomists for standard genome sequencing and annotation.</title>
        <authorList>
            <consortium name="The Broad Institute Genomics Platform"/>
            <consortium name="The Broad Institute Genome Sequencing Center for Infectious Disease"/>
            <person name="Wu L."/>
            <person name="Ma J."/>
        </authorList>
    </citation>
    <scope>NUCLEOTIDE SEQUENCE [LARGE SCALE GENOMIC DNA]</scope>
    <source>
        <strain evidence="2">CCM 8906</strain>
    </source>
</reference>
<protein>
    <submittedName>
        <fullName evidence="1">Uncharacterized protein</fullName>
    </submittedName>
</protein>
<dbReference type="Proteomes" id="UP001597195">
    <property type="component" value="Unassembled WGS sequence"/>
</dbReference>
<evidence type="ECO:0000313" key="1">
    <source>
        <dbReference type="EMBL" id="MFD1550043.1"/>
    </source>
</evidence>
<keyword evidence="2" id="KW-1185">Reference proteome</keyword>
<accession>A0ABW4H5Q7</accession>
<dbReference type="EMBL" id="JBHTOM010000016">
    <property type="protein sequence ID" value="MFD1550043.1"/>
    <property type="molecule type" value="Genomic_DNA"/>
</dbReference>